<evidence type="ECO:0000313" key="2">
    <source>
        <dbReference type="Proteomes" id="UP000225553"/>
    </source>
</evidence>
<proteinExistence type="predicted"/>
<keyword evidence="2" id="KW-1185">Reference proteome</keyword>
<dbReference type="Proteomes" id="UP000225553">
    <property type="component" value="Segment"/>
</dbReference>
<organism evidence="1 2">
    <name type="scientific">Erwinia phage vB_EamM_RisingSun</name>
    <dbReference type="NCBI Taxonomy" id="2026080"/>
    <lineage>
        <taxon>Viruses</taxon>
        <taxon>Duplodnaviria</taxon>
        <taxon>Heunggongvirae</taxon>
        <taxon>Uroviricota</taxon>
        <taxon>Caudoviricetes</taxon>
        <taxon>Chimalliviridae</taxon>
        <taxon>Risingsunvirus</taxon>
        <taxon>Risingsunvirus risingsun</taxon>
    </lineage>
</organism>
<dbReference type="EMBL" id="MF459646">
    <property type="protein sequence ID" value="ASU03565.1"/>
    <property type="molecule type" value="Genomic_DNA"/>
</dbReference>
<protein>
    <submittedName>
        <fullName evidence="1">Uncharacterized protein</fullName>
    </submittedName>
</protein>
<reference evidence="2" key="1">
    <citation type="submission" date="2017-07" db="EMBL/GenBank/DDBJ databases">
        <authorList>
            <person name="Putnam M.J."/>
            <person name="Sharma R."/>
            <person name="Kruger J.L."/>
            <person name="Berg J.A."/>
            <person name="Payne A.M."/>
            <person name="Fajardo C.P."/>
            <person name="Breakwell D.P."/>
            <person name="Hope S."/>
            <person name="Grose J.H."/>
        </authorList>
    </citation>
    <scope>NUCLEOTIDE SEQUENCE [LARGE SCALE GENOMIC DNA]</scope>
</reference>
<sequence>MSCSSRMRLIMTKQIVKATVVDDVLVPNPNGETEVIVDIEQNAGDCKTATLSFWGNIQGVVSYDETGERVVSHMALGMGDTANIASSIENIANVI</sequence>
<accession>A0A223LHW8</accession>
<gene>
    <name evidence="1" type="ORF">RISINGSUN_105</name>
</gene>
<name>A0A223LHW8_9CAUD</name>
<evidence type="ECO:0000313" key="1">
    <source>
        <dbReference type="EMBL" id="ASU03565.1"/>
    </source>
</evidence>